<gene>
    <name evidence="2" type="ORF">GCM10007907_08890</name>
</gene>
<organism evidence="2 3">
    <name type="scientific">Chitinimonas prasina</name>
    <dbReference type="NCBI Taxonomy" id="1434937"/>
    <lineage>
        <taxon>Bacteria</taxon>
        <taxon>Pseudomonadati</taxon>
        <taxon>Pseudomonadota</taxon>
        <taxon>Betaproteobacteria</taxon>
        <taxon>Neisseriales</taxon>
        <taxon>Chitinibacteraceae</taxon>
        <taxon>Chitinimonas</taxon>
    </lineage>
</organism>
<name>A0ABQ5YBD2_9NEIS</name>
<reference evidence="3" key="1">
    <citation type="journal article" date="2019" name="Int. J. Syst. Evol. Microbiol.">
        <title>The Global Catalogue of Microorganisms (GCM) 10K type strain sequencing project: providing services to taxonomists for standard genome sequencing and annotation.</title>
        <authorList>
            <consortium name="The Broad Institute Genomics Platform"/>
            <consortium name="The Broad Institute Genome Sequencing Center for Infectious Disease"/>
            <person name="Wu L."/>
            <person name="Ma J."/>
        </authorList>
    </citation>
    <scope>NUCLEOTIDE SEQUENCE [LARGE SCALE GENOMIC DNA]</scope>
    <source>
        <strain evidence="3">NBRC 110044</strain>
    </source>
</reference>
<accession>A0ABQ5YBD2</accession>
<proteinExistence type="predicted"/>
<keyword evidence="1" id="KW-1133">Transmembrane helix</keyword>
<feature type="transmembrane region" description="Helical" evidence="1">
    <location>
        <begin position="12"/>
        <end position="32"/>
    </location>
</feature>
<protein>
    <submittedName>
        <fullName evidence="2">Uncharacterized protein</fullName>
    </submittedName>
</protein>
<evidence type="ECO:0000313" key="2">
    <source>
        <dbReference type="EMBL" id="GLR12099.1"/>
    </source>
</evidence>
<sequence length="56" mass="5963">MKSQTQDLIVRLSAAAAVAVAMMLTLQGFSAVSQHHFERSLAQHDQPAAAQTKAQA</sequence>
<comment type="caution">
    <text evidence="2">The sequence shown here is derived from an EMBL/GenBank/DDBJ whole genome shotgun (WGS) entry which is preliminary data.</text>
</comment>
<evidence type="ECO:0000256" key="1">
    <source>
        <dbReference type="SAM" id="Phobius"/>
    </source>
</evidence>
<dbReference type="Proteomes" id="UP001156706">
    <property type="component" value="Unassembled WGS sequence"/>
</dbReference>
<dbReference type="RefSeq" id="WP_284195237.1">
    <property type="nucleotide sequence ID" value="NZ_BSOG01000001.1"/>
</dbReference>
<keyword evidence="1" id="KW-0812">Transmembrane</keyword>
<keyword evidence="3" id="KW-1185">Reference proteome</keyword>
<dbReference type="EMBL" id="BSOG01000001">
    <property type="protein sequence ID" value="GLR12099.1"/>
    <property type="molecule type" value="Genomic_DNA"/>
</dbReference>
<keyword evidence="1" id="KW-0472">Membrane</keyword>
<evidence type="ECO:0000313" key="3">
    <source>
        <dbReference type="Proteomes" id="UP001156706"/>
    </source>
</evidence>